<dbReference type="InParanoid" id="A0A673Z4Y4"/>
<dbReference type="PROSITE" id="PS50922">
    <property type="entry name" value="TLC"/>
    <property type="match status" value="1"/>
</dbReference>
<dbReference type="UniPathway" id="UPA00222"/>
<feature type="region of interest" description="Disordered" evidence="14">
    <location>
        <begin position="343"/>
        <end position="383"/>
    </location>
</feature>
<dbReference type="Pfam" id="PF03798">
    <property type="entry name" value="TRAM_LAG1_CLN8"/>
    <property type="match status" value="1"/>
</dbReference>
<dbReference type="InterPro" id="IPR006634">
    <property type="entry name" value="TLC-dom"/>
</dbReference>
<feature type="domain" description="TLC" evidence="17">
    <location>
        <begin position="132"/>
        <end position="333"/>
    </location>
</feature>
<evidence type="ECO:0000256" key="3">
    <source>
        <dbReference type="ARBA" id="ARBA00004991"/>
    </source>
</evidence>
<feature type="transmembrane region" description="Helical" evidence="15">
    <location>
        <begin position="303"/>
        <end position="329"/>
    </location>
</feature>
<dbReference type="InterPro" id="IPR009057">
    <property type="entry name" value="Homeodomain-like_sf"/>
</dbReference>
<evidence type="ECO:0000256" key="2">
    <source>
        <dbReference type="ARBA" id="ARBA00004760"/>
    </source>
</evidence>
<evidence type="ECO:0000256" key="11">
    <source>
        <dbReference type="ARBA" id="ARBA00049036"/>
    </source>
</evidence>
<keyword evidence="12" id="KW-0238">DNA-binding</keyword>
<comment type="pathway">
    <text evidence="2">Lipid metabolism; sphingolipid metabolism.</text>
</comment>
<proteinExistence type="predicted"/>
<organism evidence="18 19">
    <name type="scientific">Salmo trutta</name>
    <name type="common">Brown trout</name>
    <dbReference type="NCBI Taxonomy" id="8032"/>
    <lineage>
        <taxon>Eukaryota</taxon>
        <taxon>Metazoa</taxon>
        <taxon>Chordata</taxon>
        <taxon>Craniata</taxon>
        <taxon>Vertebrata</taxon>
        <taxon>Euteleostomi</taxon>
        <taxon>Actinopterygii</taxon>
        <taxon>Neopterygii</taxon>
        <taxon>Teleostei</taxon>
        <taxon>Protacanthopterygii</taxon>
        <taxon>Salmoniformes</taxon>
        <taxon>Salmonidae</taxon>
        <taxon>Salmoninae</taxon>
        <taxon>Salmo</taxon>
    </lineage>
</organism>
<dbReference type="CTD" id="91012"/>
<evidence type="ECO:0000256" key="10">
    <source>
        <dbReference type="ARBA" id="ARBA00023136"/>
    </source>
</evidence>
<evidence type="ECO:0000313" key="18">
    <source>
        <dbReference type="Ensembl" id="ENSSTUP00000041843.1"/>
    </source>
</evidence>
<comment type="subcellular location">
    <subcellularLocation>
        <location evidence="1">Endoplasmic reticulum membrane</location>
        <topology evidence="1">Multi-pass membrane protein</topology>
    </subcellularLocation>
    <subcellularLocation>
        <location evidence="12">Nucleus</location>
    </subcellularLocation>
</comment>
<reference evidence="18" key="2">
    <citation type="submission" date="2025-09" db="UniProtKB">
        <authorList>
            <consortium name="Ensembl"/>
        </authorList>
    </citation>
    <scope>IDENTIFICATION</scope>
</reference>
<feature type="transmembrane region" description="Helical" evidence="15">
    <location>
        <begin position="143"/>
        <end position="162"/>
    </location>
</feature>
<dbReference type="Gene3D" id="1.10.10.60">
    <property type="entry name" value="Homeodomain-like"/>
    <property type="match status" value="1"/>
</dbReference>
<name>A0A673Z4Y4_SALTR</name>
<evidence type="ECO:0000256" key="12">
    <source>
        <dbReference type="PROSITE-ProRule" id="PRU00108"/>
    </source>
</evidence>
<evidence type="ECO:0000259" key="16">
    <source>
        <dbReference type="PROSITE" id="PS50071"/>
    </source>
</evidence>
<dbReference type="PANTHER" id="PTHR12560">
    <property type="entry name" value="LONGEVITY ASSURANCE FACTOR 1 LAG1"/>
    <property type="match status" value="1"/>
</dbReference>
<reference evidence="18" key="1">
    <citation type="submission" date="2025-08" db="UniProtKB">
        <authorList>
            <consortium name="Ensembl"/>
        </authorList>
    </citation>
    <scope>IDENTIFICATION</scope>
</reference>
<evidence type="ECO:0000256" key="14">
    <source>
        <dbReference type="SAM" id="MobiDB-lite"/>
    </source>
</evidence>
<dbReference type="GO" id="GO:0003677">
    <property type="term" value="F:DNA binding"/>
    <property type="evidence" value="ECO:0007669"/>
    <property type="project" value="UniProtKB-UniRule"/>
</dbReference>
<accession>A0A673Z4Y4</accession>
<dbReference type="Ensembl" id="ENSSTUT00000043701.1">
    <property type="protein sequence ID" value="ENSSTUP00000041843.1"/>
    <property type="gene ID" value="ENSSTUG00000017612.1"/>
</dbReference>
<keyword evidence="4" id="KW-0444">Lipid biosynthesis</keyword>
<dbReference type="GO" id="GO:0050291">
    <property type="term" value="F:sphingosine N-acyltransferase activity"/>
    <property type="evidence" value="ECO:0007669"/>
    <property type="project" value="InterPro"/>
</dbReference>
<comment type="catalytic activity">
    <reaction evidence="11">
        <text>sphinganine + octadecanoyl-CoA = N-(octadecanoyl)-sphinganine + CoA + H(+)</text>
        <dbReference type="Rhea" id="RHEA:36547"/>
        <dbReference type="ChEBI" id="CHEBI:15378"/>
        <dbReference type="ChEBI" id="CHEBI:57287"/>
        <dbReference type="ChEBI" id="CHEBI:57394"/>
        <dbReference type="ChEBI" id="CHEBI:57817"/>
        <dbReference type="ChEBI" id="CHEBI:67033"/>
    </reaction>
    <physiologicalReaction direction="left-to-right" evidence="11">
        <dbReference type="Rhea" id="RHEA:36548"/>
    </physiologicalReaction>
</comment>
<keyword evidence="19" id="KW-1185">Reference proteome</keyword>
<dbReference type="RefSeq" id="XP_029548794.1">
    <property type="nucleotide sequence ID" value="XM_029692934.1"/>
</dbReference>
<dbReference type="GO" id="GO:0005634">
    <property type="term" value="C:nucleus"/>
    <property type="evidence" value="ECO:0007669"/>
    <property type="project" value="UniProtKB-SubCell"/>
</dbReference>
<dbReference type="SUPFAM" id="SSF46689">
    <property type="entry name" value="Homeodomain-like"/>
    <property type="match status" value="1"/>
</dbReference>
<dbReference type="GeneID" id="115150046"/>
<keyword evidence="8 15" id="KW-1133">Transmembrane helix</keyword>
<dbReference type="PROSITE" id="PS50071">
    <property type="entry name" value="HOMEOBOX_2"/>
    <property type="match status" value="1"/>
</dbReference>
<evidence type="ECO:0000256" key="15">
    <source>
        <dbReference type="SAM" id="Phobius"/>
    </source>
</evidence>
<dbReference type="GO" id="GO:0005789">
    <property type="term" value="C:endoplasmic reticulum membrane"/>
    <property type="evidence" value="ECO:0007669"/>
    <property type="project" value="UniProtKB-SubCell"/>
</dbReference>
<dbReference type="SMART" id="SM00724">
    <property type="entry name" value="TLC"/>
    <property type="match status" value="1"/>
</dbReference>
<evidence type="ECO:0000256" key="6">
    <source>
        <dbReference type="ARBA" id="ARBA00022692"/>
    </source>
</evidence>
<evidence type="ECO:0000256" key="13">
    <source>
        <dbReference type="PROSITE-ProRule" id="PRU00205"/>
    </source>
</evidence>
<feature type="compositionally biased region" description="Polar residues" evidence="14">
    <location>
        <begin position="373"/>
        <end position="383"/>
    </location>
</feature>
<keyword evidence="10 13" id="KW-0472">Membrane</keyword>
<evidence type="ECO:0000259" key="17">
    <source>
        <dbReference type="PROSITE" id="PS50922"/>
    </source>
</evidence>
<dbReference type="CDD" id="cd00086">
    <property type="entry name" value="homeodomain"/>
    <property type="match status" value="1"/>
</dbReference>
<dbReference type="InterPro" id="IPR001356">
    <property type="entry name" value="HD"/>
</dbReference>
<dbReference type="AlphaFoldDB" id="A0A673Z4Y4"/>
<evidence type="ECO:0000313" key="19">
    <source>
        <dbReference type="Proteomes" id="UP000472277"/>
    </source>
</evidence>
<feature type="DNA-binding region" description="Homeobox" evidence="12">
    <location>
        <begin position="87"/>
        <end position="130"/>
    </location>
</feature>
<comment type="pathway">
    <text evidence="3">Sphingolipid metabolism.</text>
</comment>
<keyword evidence="6 13" id="KW-0812">Transmembrane</keyword>
<dbReference type="KEGG" id="stru:115150046"/>
<dbReference type="GO" id="GO:0046513">
    <property type="term" value="P:ceramide biosynthetic process"/>
    <property type="evidence" value="ECO:0007669"/>
    <property type="project" value="InterPro"/>
</dbReference>
<evidence type="ECO:0000256" key="1">
    <source>
        <dbReference type="ARBA" id="ARBA00004477"/>
    </source>
</evidence>
<dbReference type="FunFam" id="1.10.10.60:FF:000020">
    <property type="entry name" value="Ceramide synthase 5"/>
    <property type="match status" value="1"/>
</dbReference>
<evidence type="ECO:0000256" key="8">
    <source>
        <dbReference type="ARBA" id="ARBA00022989"/>
    </source>
</evidence>
<protein>
    <submittedName>
        <fullName evidence="18">Ceramide synthase 5</fullName>
    </submittedName>
</protein>
<feature type="transmembrane region" description="Helical" evidence="15">
    <location>
        <begin position="36"/>
        <end position="56"/>
    </location>
</feature>
<feature type="transmembrane region" description="Helical" evidence="15">
    <location>
        <begin position="262"/>
        <end position="283"/>
    </location>
</feature>
<keyword evidence="12" id="KW-0371">Homeobox</keyword>
<dbReference type="OrthoDB" id="537032at2759"/>
<keyword evidence="9" id="KW-0443">Lipid metabolism</keyword>
<feature type="transmembrane region" description="Helical" evidence="15">
    <location>
        <begin position="182"/>
        <end position="200"/>
    </location>
</feature>
<dbReference type="GeneTree" id="ENSGT01030000234515"/>
<keyword evidence="12" id="KW-0539">Nucleus</keyword>
<keyword evidence="5" id="KW-0808">Transferase</keyword>
<evidence type="ECO:0000256" key="7">
    <source>
        <dbReference type="ARBA" id="ARBA00022824"/>
    </source>
</evidence>
<feature type="domain" description="Homeobox" evidence="16">
    <location>
        <begin position="85"/>
        <end position="129"/>
    </location>
</feature>
<gene>
    <name evidence="18" type="primary">cers5</name>
</gene>
<dbReference type="InterPro" id="IPR016439">
    <property type="entry name" value="Lag1/Lac1-like"/>
</dbReference>
<dbReference type="Proteomes" id="UP000472277">
    <property type="component" value="Chromosome 16"/>
</dbReference>
<evidence type="ECO:0000256" key="4">
    <source>
        <dbReference type="ARBA" id="ARBA00022516"/>
    </source>
</evidence>
<sequence length="540" mass="63338">MAALSAWFWNERFWLPHNVTWADLADPAPGVEYPKASHLLSALPLALGIFVVRILFERFIASPCAFLLNIHAASVHWRATPNPILEKVFTSITKCPDWRHLDGLSKQLDWDVRKVQRWFRQRRNQDKPSILTKFCESMWRSTFYLCIFTYGIRFLWQCPWMWETQHCWYNYPYQVLTPGLYHYYVTELGFYWSLMFSQFTDIKRKDFPIMFIHHLATVSLISFSYANNMLRVGSLVMCVHDASDFILEAAKLANYAKYQRLCDFLFVLFAVVFFITRLVIYPLRILNTTLFESWEIIGPYPSWWLFNSLLLVLQVLHVIWSYLIAGIAYKALVRGKVSKDDRSDVESSSEEEADTNGTNDRGVKMAFSPKAENGTNGTNGHAITTKSWPQIRTSSRTNNDSIRWMNRHTTVTHRIKTDEMKKKNVHSLMSSEWVCRYLQYLMNIEHLFNVMLQFAGDDLFSPFYWSGELELLLYILSNCSVTLFLVSSVDCFYIINMRPMFIECLTFLKCLWLKKMHTNLNVKKPTESSSVEIIHRCGVY</sequence>
<keyword evidence="7" id="KW-0256">Endoplasmic reticulum</keyword>
<evidence type="ECO:0000256" key="5">
    <source>
        <dbReference type="ARBA" id="ARBA00022679"/>
    </source>
</evidence>
<evidence type="ECO:0000256" key="9">
    <source>
        <dbReference type="ARBA" id="ARBA00023098"/>
    </source>
</evidence>
<dbReference type="PANTHER" id="PTHR12560:SF8">
    <property type="entry name" value="CERAMIDE SYNTHASE 5"/>
    <property type="match status" value="1"/>
</dbReference>